<proteinExistence type="predicted"/>
<dbReference type="RefSeq" id="WP_176414847.1">
    <property type="nucleotide sequence ID" value="NZ_CP023863.1"/>
</dbReference>
<dbReference type="Gene3D" id="3.90.550.10">
    <property type="entry name" value="Spore Coat Polysaccharide Biosynthesis Protein SpsA, Chain A"/>
    <property type="match status" value="1"/>
</dbReference>
<name>A0AA94ITR9_9BACT</name>
<feature type="domain" description="Glycosyltransferase 2-like" evidence="1">
    <location>
        <begin position="7"/>
        <end position="126"/>
    </location>
</feature>
<reference evidence="2 3" key="1">
    <citation type="submission" date="2017-06" db="EMBL/GenBank/DDBJ databases">
        <authorList>
            <person name="Varghese N."/>
            <person name="Submissions S."/>
        </authorList>
    </citation>
    <scope>NUCLEOTIDE SEQUENCE [LARGE SCALE GENOMIC DNA]</scope>
    <source>
        <strain evidence="2 3">DSM 26989</strain>
    </source>
</reference>
<dbReference type="AlphaFoldDB" id="A0AA94ITR9"/>
<evidence type="ECO:0000259" key="1">
    <source>
        <dbReference type="Pfam" id="PF00535"/>
    </source>
</evidence>
<evidence type="ECO:0000313" key="2">
    <source>
        <dbReference type="EMBL" id="SNR81763.1"/>
    </source>
</evidence>
<keyword evidence="2" id="KW-0808">Transferase</keyword>
<dbReference type="EMBL" id="FZNZ01000012">
    <property type="protein sequence ID" value="SNR81763.1"/>
    <property type="molecule type" value="Genomic_DNA"/>
</dbReference>
<dbReference type="InterPro" id="IPR001173">
    <property type="entry name" value="Glyco_trans_2-like"/>
</dbReference>
<sequence length="293" mass="33866">MIDILISVFTPTYNRADLLHRLYDTLILQTYKNFEWIIVDDGSKDNTKDVVSSFVKEGKLNIHYVQQKNGGKHRAINSGVKLAKGEIFFILDSDDILPNNALELVVETYQPIKHDISFAGVSGIDGYFDGRIIGSGLPDNSIDCNSVDIRYKFHVTGDMKEVFRTSIMKEFPFPDIEGERFCPEALVWNRIAKKYKLRYFNKIIYKVEYQPEGLTSNIVKVRMKSPITSMMCYAEMLELNIPFKDKLKAAINYWRFRLCYNGNDSYPKIPGLWNAVAPLGWLIHLKDKRVNKR</sequence>
<dbReference type="GO" id="GO:0016758">
    <property type="term" value="F:hexosyltransferase activity"/>
    <property type="evidence" value="ECO:0007669"/>
    <property type="project" value="UniProtKB-ARBA"/>
</dbReference>
<dbReference type="PANTHER" id="PTHR22916">
    <property type="entry name" value="GLYCOSYLTRANSFERASE"/>
    <property type="match status" value="1"/>
</dbReference>
<dbReference type="PANTHER" id="PTHR22916:SF3">
    <property type="entry name" value="UDP-GLCNAC:BETAGAL BETA-1,3-N-ACETYLGLUCOSAMINYLTRANSFERASE-LIKE PROTEIN 1"/>
    <property type="match status" value="1"/>
</dbReference>
<organism evidence="2 3">
    <name type="scientific">Prevotella jejuni</name>
    <dbReference type="NCBI Taxonomy" id="1177574"/>
    <lineage>
        <taxon>Bacteria</taxon>
        <taxon>Pseudomonadati</taxon>
        <taxon>Bacteroidota</taxon>
        <taxon>Bacteroidia</taxon>
        <taxon>Bacteroidales</taxon>
        <taxon>Prevotellaceae</taxon>
        <taxon>Prevotella</taxon>
    </lineage>
</organism>
<evidence type="ECO:0000313" key="3">
    <source>
        <dbReference type="Proteomes" id="UP000198427"/>
    </source>
</evidence>
<gene>
    <name evidence="2" type="ORF">SAMN06265364_11256</name>
</gene>
<keyword evidence="3" id="KW-1185">Reference proteome</keyword>
<dbReference type="Pfam" id="PF00535">
    <property type="entry name" value="Glycos_transf_2"/>
    <property type="match status" value="1"/>
</dbReference>
<dbReference type="GeneID" id="94028741"/>
<comment type="caution">
    <text evidence="2">The sequence shown here is derived from an EMBL/GenBank/DDBJ whole genome shotgun (WGS) entry which is preliminary data.</text>
</comment>
<protein>
    <submittedName>
        <fullName evidence="2">Glycosyl transferase family 2</fullName>
    </submittedName>
</protein>
<dbReference type="InterPro" id="IPR029044">
    <property type="entry name" value="Nucleotide-diphossugar_trans"/>
</dbReference>
<dbReference type="SUPFAM" id="SSF53448">
    <property type="entry name" value="Nucleotide-diphospho-sugar transferases"/>
    <property type="match status" value="1"/>
</dbReference>
<dbReference type="CDD" id="cd00761">
    <property type="entry name" value="Glyco_tranf_GTA_type"/>
    <property type="match status" value="1"/>
</dbReference>
<dbReference type="Proteomes" id="UP000198427">
    <property type="component" value="Unassembled WGS sequence"/>
</dbReference>
<accession>A0AA94ITR9</accession>